<evidence type="ECO:0000313" key="1">
    <source>
        <dbReference type="EMBL" id="XPM65677.1"/>
    </source>
</evidence>
<keyword evidence="2" id="KW-1185">Reference proteome</keyword>
<name>A0ACD5GY29_9CYAN</name>
<dbReference type="Proteomes" id="UP000095472">
    <property type="component" value="Chromosome"/>
</dbReference>
<dbReference type="EMBL" id="CP182909">
    <property type="protein sequence ID" value="XPM65677.1"/>
    <property type="molecule type" value="Genomic_DNA"/>
</dbReference>
<gene>
    <name evidence="1" type="ORF">BH720_008730</name>
</gene>
<evidence type="ECO:0000313" key="2">
    <source>
        <dbReference type="Proteomes" id="UP000095472"/>
    </source>
</evidence>
<organism evidence="1 2">
    <name type="scientific">Desertifilum tharense IPPAS B-1220</name>
    <dbReference type="NCBI Taxonomy" id="1781255"/>
    <lineage>
        <taxon>Bacteria</taxon>
        <taxon>Bacillati</taxon>
        <taxon>Cyanobacteriota</taxon>
        <taxon>Cyanophyceae</taxon>
        <taxon>Desertifilales</taxon>
        <taxon>Desertifilaceae</taxon>
        <taxon>Desertifilum</taxon>
    </lineage>
</organism>
<proteinExistence type="predicted"/>
<accession>A0ACD5GY29</accession>
<reference evidence="1 2" key="1">
    <citation type="journal article" date="2016" name="Genome Announc.">
        <title>Draft Genome Sequence of the Thermotolerant Cyanobacterium Desertifilum sp. IPPAS B-1220.</title>
        <authorList>
            <person name="Mironov K.S."/>
            <person name="Sinetova M.A."/>
            <person name="Bolatkhan K."/>
            <person name="Zayadan B.K."/>
            <person name="Ustinova V.V."/>
            <person name="Kupriyanova E.V."/>
            <person name="Skrypnik A.N."/>
            <person name="Gogoleva N.E."/>
            <person name="Gogolev Y.V."/>
            <person name="Los D.A."/>
        </authorList>
    </citation>
    <scope>NUCLEOTIDE SEQUENCE [LARGE SCALE GENOMIC DNA]</scope>
    <source>
        <strain evidence="1 2">IPPAS B-1220</strain>
    </source>
</reference>
<protein>
    <submittedName>
        <fullName evidence="1">Cytochrome P450</fullName>
    </submittedName>
</protein>
<sequence length="78" mass="8883">MYPEPKQFKPERFLERQFSPYEYLPFGGSNRRCIGAAFALFEMKLALAEILANFELTLASDRPVVPIRRGITMASKGV</sequence>